<feature type="domain" description="Sugar phosphate transporter" evidence="7">
    <location>
        <begin position="32"/>
        <end position="219"/>
    </location>
</feature>
<evidence type="ECO:0000256" key="4">
    <source>
        <dbReference type="ARBA" id="ARBA00023136"/>
    </source>
</evidence>
<evidence type="ECO:0000259" key="7">
    <source>
        <dbReference type="Pfam" id="PF03151"/>
    </source>
</evidence>
<evidence type="ECO:0000256" key="6">
    <source>
        <dbReference type="SAM" id="Phobius"/>
    </source>
</evidence>
<protein>
    <submittedName>
        <fullName evidence="8">Solute carrier family 35 member E2B</fullName>
    </submittedName>
</protein>
<feature type="transmembrane region" description="Helical" evidence="6">
    <location>
        <begin position="343"/>
        <end position="372"/>
    </location>
</feature>
<comment type="caution">
    <text evidence="8">The sequence shown here is derived from an EMBL/GenBank/DDBJ whole genome shotgun (WGS) entry which is preliminary data.</text>
</comment>
<feature type="transmembrane region" description="Helical" evidence="6">
    <location>
        <begin position="213"/>
        <end position="236"/>
    </location>
</feature>
<dbReference type="EMBL" id="VIIS01000033">
    <property type="protein sequence ID" value="KAF0314307.1"/>
    <property type="molecule type" value="Genomic_DNA"/>
</dbReference>
<comment type="subcellular location">
    <subcellularLocation>
        <location evidence="1">Membrane</location>
        <topology evidence="1">Multi-pass membrane protein</topology>
    </subcellularLocation>
</comment>
<dbReference type="GO" id="GO:0016020">
    <property type="term" value="C:membrane"/>
    <property type="evidence" value="ECO:0007669"/>
    <property type="project" value="UniProtKB-SubCell"/>
</dbReference>
<feature type="transmembrane region" description="Helical" evidence="6">
    <location>
        <begin position="59"/>
        <end position="78"/>
    </location>
</feature>
<proteinExistence type="predicted"/>
<evidence type="ECO:0000256" key="2">
    <source>
        <dbReference type="ARBA" id="ARBA00022692"/>
    </source>
</evidence>
<name>A0A6A4X4W0_AMPAM</name>
<organism evidence="8 9">
    <name type="scientific">Amphibalanus amphitrite</name>
    <name type="common">Striped barnacle</name>
    <name type="synonym">Balanus amphitrite</name>
    <dbReference type="NCBI Taxonomy" id="1232801"/>
    <lineage>
        <taxon>Eukaryota</taxon>
        <taxon>Metazoa</taxon>
        <taxon>Ecdysozoa</taxon>
        <taxon>Arthropoda</taxon>
        <taxon>Crustacea</taxon>
        <taxon>Multicrustacea</taxon>
        <taxon>Cirripedia</taxon>
        <taxon>Thoracica</taxon>
        <taxon>Thoracicalcarea</taxon>
        <taxon>Balanomorpha</taxon>
        <taxon>Balanoidea</taxon>
        <taxon>Balanidae</taxon>
        <taxon>Amphibalaninae</taxon>
        <taxon>Amphibalanus</taxon>
    </lineage>
</organism>
<dbReference type="InterPro" id="IPR050186">
    <property type="entry name" value="TPT_transporter"/>
</dbReference>
<dbReference type="AlphaFoldDB" id="A0A6A4X4W0"/>
<evidence type="ECO:0000313" key="9">
    <source>
        <dbReference type="Proteomes" id="UP000440578"/>
    </source>
</evidence>
<keyword evidence="9" id="KW-1185">Reference proteome</keyword>
<sequence length="401" mass="43488">MSSASLPTHSKDLVDGSEDRAPKGLMSVGGLTVLCLWYMFSGCTLFLNKYILSYLNGDPTVLGVCQLLFTTVCGFIQLNVTQYFTKQSSTSIRSPTFLLNMLVVGILRFGTVVLSLVSLKFVAVSFTETVKSSAPLFTVLISRCMLGEVTGVLVNCSLIPVMLGLALCSSNELSFDIRGFTAALSTNMVECCQNVYSKMLISGDKYKYTPTELQLYLCVFAGSPTGLQFYLCVFAGSPTELQFYLCVFAGSPTELQFYLCVFAGRPTELQFYTSLSSVLVQLPVTYFLVGPAQLQTVTPELLQALALNGVVFHLQSFTAYILMGYISPVTYSVANTLKRALLIWFSVVIFGNPVTVLSAVGTAIVLVGVLCYNRAQQYEAAAGAPPPLPPAEEPDSVTVER</sequence>
<dbReference type="Proteomes" id="UP000440578">
    <property type="component" value="Unassembled WGS sequence"/>
</dbReference>
<evidence type="ECO:0000313" key="8">
    <source>
        <dbReference type="EMBL" id="KAF0314307.1"/>
    </source>
</evidence>
<evidence type="ECO:0000256" key="5">
    <source>
        <dbReference type="SAM" id="MobiDB-lite"/>
    </source>
</evidence>
<keyword evidence="4 6" id="KW-0472">Membrane</keyword>
<evidence type="ECO:0000256" key="1">
    <source>
        <dbReference type="ARBA" id="ARBA00004141"/>
    </source>
</evidence>
<feature type="transmembrane region" description="Helical" evidence="6">
    <location>
        <begin position="98"/>
        <end position="123"/>
    </location>
</feature>
<keyword evidence="2 6" id="KW-0812">Transmembrane</keyword>
<reference evidence="8 9" key="1">
    <citation type="submission" date="2019-07" db="EMBL/GenBank/DDBJ databases">
        <title>Draft genome assembly of a fouling barnacle, Amphibalanus amphitrite (Darwin, 1854): The first reference genome for Thecostraca.</title>
        <authorList>
            <person name="Kim W."/>
        </authorList>
    </citation>
    <scope>NUCLEOTIDE SEQUENCE [LARGE SCALE GENOMIC DNA]</scope>
    <source>
        <strain evidence="8">SNU_AA5</strain>
        <tissue evidence="8">Soma without cirri and trophi</tissue>
    </source>
</reference>
<feature type="transmembrane region" description="Helical" evidence="6">
    <location>
        <begin position="25"/>
        <end position="47"/>
    </location>
</feature>
<feature type="transmembrane region" description="Helical" evidence="6">
    <location>
        <begin position="270"/>
        <end position="289"/>
    </location>
</feature>
<gene>
    <name evidence="8" type="primary">SLC35E2B_0</name>
    <name evidence="8" type="ORF">FJT64_015240</name>
</gene>
<keyword evidence="3 6" id="KW-1133">Transmembrane helix</keyword>
<dbReference type="InterPro" id="IPR037185">
    <property type="entry name" value="EmrE-like"/>
</dbReference>
<dbReference type="OrthoDB" id="6418713at2759"/>
<feature type="region of interest" description="Disordered" evidence="5">
    <location>
        <begin position="381"/>
        <end position="401"/>
    </location>
</feature>
<dbReference type="PANTHER" id="PTHR11132">
    <property type="entry name" value="SOLUTE CARRIER FAMILY 35"/>
    <property type="match status" value="1"/>
</dbReference>
<dbReference type="SUPFAM" id="SSF103481">
    <property type="entry name" value="Multidrug resistance efflux transporter EmrE"/>
    <property type="match status" value="1"/>
</dbReference>
<dbReference type="InterPro" id="IPR004853">
    <property type="entry name" value="Sugar_P_trans_dom"/>
</dbReference>
<dbReference type="Pfam" id="PF03151">
    <property type="entry name" value="TPT"/>
    <property type="match status" value="2"/>
</dbReference>
<feature type="domain" description="Sugar phosphate transporter" evidence="7">
    <location>
        <begin position="267"/>
        <end position="373"/>
    </location>
</feature>
<accession>A0A6A4X4W0</accession>
<feature type="transmembrane region" description="Helical" evidence="6">
    <location>
        <begin position="301"/>
        <end position="323"/>
    </location>
</feature>
<evidence type="ECO:0000256" key="3">
    <source>
        <dbReference type="ARBA" id="ARBA00022989"/>
    </source>
</evidence>